<evidence type="ECO:0000313" key="8">
    <source>
        <dbReference type="Proteomes" id="UP000440578"/>
    </source>
</evidence>
<keyword evidence="2" id="KW-0547">Nucleotide-binding</keyword>
<evidence type="ECO:0000256" key="2">
    <source>
        <dbReference type="ARBA" id="ARBA00022741"/>
    </source>
</evidence>
<dbReference type="OrthoDB" id="6513042at2759"/>
<dbReference type="GO" id="GO:0043139">
    <property type="term" value="F:5'-3' DNA helicase activity"/>
    <property type="evidence" value="ECO:0007669"/>
    <property type="project" value="TreeGrafter"/>
</dbReference>
<dbReference type="PANTHER" id="PTHR43788:SF8">
    <property type="entry name" value="DNA-BINDING PROTEIN SMUBP-2"/>
    <property type="match status" value="1"/>
</dbReference>
<organism evidence="7 8">
    <name type="scientific">Amphibalanus amphitrite</name>
    <name type="common">Striped barnacle</name>
    <name type="synonym">Balanus amphitrite</name>
    <dbReference type="NCBI Taxonomy" id="1232801"/>
    <lineage>
        <taxon>Eukaryota</taxon>
        <taxon>Metazoa</taxon>
        <taxon>Ecdysozoa</taxon>
        <taxon>Arthropoda</taxon>
        <taxon>Crustacea</taxon>
        <taxon>Multicrustacea</taxon>
        <taxon>Cirripedia</taxon>
        <taxon>Thoracica</taxon>
        <taxon>Thoracicalcarea</taxon>
        <taxon>Balanomorpha</taxon>
        <taxon>Balanoidea</taxon>
        <taxon>Balanidae</taxon>
        <taxon>Amphibalaninae</taxon>
        <taxon>Amphibalanus</taxon>
    </lineage>
</organism>
<sequence length="427" mass="47332">MKDQLRGQGLGNGVDTVSLQPRFINQNLDASQRQAVGLALRDRPLAVIHGPPGTGKTTTIVEVILQHVERGQRVLVCTPSNKAVDNLLEGVWKQTRKAHWSLRMAEVTRLGHLARMEVKHRRFSHTVKLKRRLKRKSGKETREQVQERKAALADLLRETSVLMSTLASVRSVDLEHYFDLLVIDECGQATEPACWLAIPLAKRVLLAGDPHQLPPTILSQEAASGGLAVSLMERQMGLHGEGVVHMLDTQYRMHALIQEWSSKTLYGSKLKASKKVASRQLTDLPGVSSTSRTQQTLLLVDSAGCGLREAQDVNTSSHSNTGEAELVVCHARSLISAGLQAEDIGVITPYKQQVKLISARLRTAGLNVEVNSVDGYQGREKEAILLSLVRSNARGQCPRRAWFCLGHSWFGTQRVGYAWFHICDTWF</sequence>
<evidence type="ECO:0000256" key="1">
    <source>
        <dbReference type="ARBA" id="ARBA00007913"/>
    </source>
</evidence>
<dbReference type="InterPro" id="IPR003593">
    <property type="entry name" value="AAA+_ATPase"/>
</dbReference>
<dbReference type="InterPro" id="IPR050534">
    <property type="entry name" value="Coronavir_polyprotein_1ab"/>
</dbReference>
<evidence type="ECO:0000256" key="3">
    <source>
        <dbReference type="ARBA" id="ARBA00022801"/>
    </source>
</evidence>
<comment type="similarity">
    <text evidence="1">Belongs to the DNA2/NAM7 helicase family.</text>
</comment>
<evidence type="ECO:0000259" key="6">
    <source>
        <dbReference type="SMART" id="SM00382"/>
    </source>
</evidence>
<dbReference type="CDD" id="cd18808">
    <property type="entry name" value="SF1_C_Upf1"/>
    <property type="match status" value="1"/>
</dbReference>
<protein>
    <submittedName>
        <fullName evidence="7">DNA-binding protein SMUBP-2</fullName>
    </submittedName>
</protein>
<reference evidence="7 8" key="1">
    <citation type="submission" date="2019-07" db="EMBL/GenBank/DDBJ databases">
        <title>Draft genome assembly of a fouling barnacle, Amphibalanus amphitrite (Darwin, 1854): The first reference genome for Thecostraca.</title>
        <authorList>
            <person name="Kim W."/>
        </authorList>
    </citation>
    <scope>NUCLEOTIDE SEQUENCE [LARGE SCALE GENOMIC DNA]</scope>
    <source>
        <strain evidence="7">SNU_AA5</strain>
        <tissue evidence="7">Soma without cirri and trophi</tissue>
    </source>
</reference>
<dbReference type="EMBL" id="VIIS01001494">
    <property type="protein sequence ID" value="KAF0297372.1"/>
    <property type="molecule type" value="Genomic_DNA"/>
</dbReference>
<proteinExistence type="inferred from homology"/>
<dbReference type="Proteomes" id="UP000440578">
    <property type="component" value="Unassembled WGS sequence"/>
</dbReference>
<accession>A0A6A4W2Q3</accession>
<dbReference type="Pfam" id="PF13087">
    <property type="entry name" value="AAA_12"/>
    <property type="match status" value="1"/>
</dbReference>
<keyword evidence="3" id="KW-0378">Hydrolase</keyword>
<dbReference type="InterPro" id="IPR047187">
    <property type="entry name" value="SF1_C_Upf1"/>
</dbReference>
<name>A0A6A4W2Q3_AMPAM</name>
<dbReference type="AlphaFoldDB" id="A0A6A4W2Q3"/>
<feature type="domain" description="AAA+ ATPase" evidence="6">
    <location>
        <begin position="42"/>
        <end position="237"/>
    </location>
</feature>
<keyword evidence="7" id="KW-0238">DNA-binding</keyword>
<evidence type="ECO:0000256" key="5">
    <source>
        <dbReference type="ARBA" id="ARBA00022840"/>
    </source>
</evidence>
<dbReference type="Pfam" id="PF13086">
    <property type="entry name" value="AAA_11"/>
    <property type="match status" value="1"/>
</dbReference>
<dbReference type="InterPro" id="IPR041677">
    <property type="entry name" value="DNA2/NAM7_AAA_11"/>
</dbReference>
<dbReference type="PANTHER" id="PTHR43788">
    <property type="entry name" value="DNA2/NAM7 HELICASE FAMILY MEMBER"/>
    <property type="match status" value="1"/>
</dbReference>
<dbReference type="InterPro" id="IPR041679">
    <property type="entry name" value="DNA2/NAM7-like_C"/>
</dbReference>
<evidence type="ECO:0000313" key="7">
    <source>
        <dbReference type="EMBL" id="KAF0297372.1"/>
    </source>
</evidence>
<dbReference type="InterPro" id="IPR027417">
    <property type="entry name" value="P-loop_NTPase"/>
</dbReference>
<dbReference type="GO" id="GO:0003677">
    <property type="term" value="F:DNA binding"/>
    <property type="evidence" value="ECO:0007669"/>
    <property type="project" value="UniProtKB-KW"/>
</dbReference>
<keyword evidence="5" id="KW-0067">ATP-binding</keyword>
<keyword evidence="4" id="KW-0347">Helicase</keyword>
<dbReference type="GO" id="GO:0005524">
    <property type="term" value="F:ATP binding"/>
    <property type="evidence" value="ECO:0007669"/>
    <property type="project" value="UniProtKB-KW"/>
</dbReference>
<comment type="caution">
    <text evidence="7">The sequence shown here is derived from an EMBL/GenBank/DDBJ whole genome shotgun (WGS) entry which is preliminary data.</text>
</comment>
<gene>
    <name evidence="7" type="primary">Ighmbp2_5</name>
    <name evidence="7" type="ORF">FJT64_005162</name>
</gene>
<dbReference type="GO" id="GO:0016787">
    <property type="term" value="F:hydrolase activity"/>
    <property type="evidence" value="ECO:0007669"/>
    <property type="project" value="UniProtKB-KW"/>
</dbReference>
<keyword evidence="8" id="KW-1185">Reference proteome</keyword>
<dbReference type="SUPFAM" id="SSF52540">
    <property type="entry name" value="P-loop containing nucleoside triphosphate hydrolases"/>
    <property type="match status" value="1"/>
</dbReference>
<dbReference type="SMART" id="SM00382">
    <property type="entry name" value="AAA"/>
    <property type="match status" value="1"/>
</dbReference>
<dbReference type="Gene3D" id="3.40.50.300">
    <property type="entry name" value="P-loop containing nucleotide triphosphate hydrolases"/>
    <property type="match status" value="2"/>
</dbReference>
<evidence type="ECO:0000256" key="4">
    <source>
        <dbReference type="ARBA" id="ARBA00022806"/>
    </source>
</evidence>